<dbReference type="GO" id="GO:0007476">
    <property type="term" value="P:imaginal disc-derived wing morphogenesis"/>
    <property type="evidence" value="ECO:0007669"/>
    <property type="project" value="UniProtKB-ARBA"/>
</dbReference>
<keyword evidence="10" id="KW-0325">Glycoprotein</keyword>
<keyword evidence="4" id="KW-0732">Signal</keyword>
<dbReference type="Proteomes" id="UP001562425">
    <property type="component" value="Unassembled WGS sequence"/>
</dbReference>
<organism evidence="13 14">
    <name type="scientific">Culex pipiens pipiens</name>
    <name type="common">Northern house mosquito</name>
    <dbReference type="NCBI Taxonomy" id="38569"/>
    <lineage>
        <taxon>Eukaryota</taxon>
        <taxon>Metazoa</taxon>
        <taxon>Ecdysozoa</taxon>
        <taxon>Arthropoda</taxon>
        <taxon>Hexapoda</taxon>
        <taxon>Insecta</taxon>
        <taxon>Pterygota</taxon>
        <taxon>Neoptera</taxon>
        <taxon>Endopterygota</taxon>
        <taxon>Diptera</taxon>
        <taxon>Nematocera</taxon>
        <taxon>Culicoidea</taxon>
        <taxon>Culicidae</taxon>
        <taxon>Culicinae</taxon>
        <taxon>Culicini</taxon>
        <taxon>Culex</taxon>
        <taxon>Culex</taxon>
    </lineage>
</organism>
<keyword evidence="5" id="KW-0677">Repeat</keyword>
<dbReference type="PROSITE" id="PS01186">
    <property type="entry name" value="EGF_2"/>
    <property type="match status" value="3"/>
</dbReference>
<evidence type="ECO:0000313" key="14">
    <source>
        <dbReference type="Proteomes" id="UP001562425"/>
    </source>
</evidence>
<feature type="domain" description="EGF-like" evidence="12">
    <location>
        <begin position="85"/>
        <end position="122"/>
    </location>
</feature>
<accession>A0ABD1CS72</accession>
<dbReference type="FunFam" id="2.10.25.10:FF:000012">
    <property type="entry name" value="Delta-like protein"/>
    <property type="match status" value="1"/>
</dbReference>
<keyword evidence="14" id="KW-1185">Reference proteome</keyword>
<dbReference type="InterPro" id="IPR001881">
    <property type="entry name" value="EGF-like_Ca-bd_dom"/>
</dbReference>
<dbReference type="SMART" id="SM00181">
    <property type="entry name" value="EGF"/>
    <property type="match status" value="4"/>
</dbReference>
<dbReference type="InterPro" id="IPR000742">
    <property type="entry name" value="EGF"/>
</dbReference>
<comment type="caution">
    <text evidence="13">The sequence shown here is derived from an EMBL/GenBank/DDBJ whole genome shotgun (WGS) entry which is preliminary data.</text>
</comment>
<evidence type="ECO:0000256" key="6">
    <source>
        <dbReference type="ARBA" id="ARBA00022837"/>
    </source>
</evidence>
<dbReference type="Pfam" id="PF00008">
    <property type="entry name" value="EGF"/>
    <property type="match status" value="3"/>
</dbReference>
<feature type="domain" description="EGF-like" evidence="12">
    <location>
        <begin position="123"/>
        <end position="159"/>
    </location>
</feature>
<keyword evidence="9 11" id="KW-1015">Disulfide bond</keyword>
<keyword evidence="8" id="KW-0472">Membrane</keyword>
<dbReference type="GO" id="GO:0040008">
    <property type="term" value="P:regulation of growth"/>
    <property type="evidence" value="ECO:0007669"/>
    <property type="project" value="UniProtKB-ARBA"/>
</dbReference>
<gene>
    <name evidence="13" type="ORF">pipiens_000497</name>
</gene>
<evidence type="ECO:0000256" key="8">
    <source>
        <dbReference type="ARBA" id="ARBA00023136"/>
    </source>
</evidence>
<evidence type="ECO:0000256" key="4">
    <source>
        <dbReference type="ARBA" id="ARBA00022729"/>
    </source>
</evidence>
<dbReference type="InterPro" id="IPR013032">
    <property type="entry name" value="EGF-like_CS"/>
</dbReference>
<feature type="non-terminal residue" evidence="13">
    <location>
        <position position="1"/>
    </location>
</feature>
<feature type="disulfide bond" evidence="11">
    <location>
        <begin position="28"/>
        <end position="37"/>
    </location>
</feature>
<evidence type="ECO:0000256" key="5">
    <source>
        <dbReference type="ARBA" id="ARBA00022737"/>
    </source>
</evidence>
<dbReference type="PROSITE" id="PS50026">
    <property type="entry name" value="EGF_3"/>
    <property type="match status" value="5"/>
</dbReference>
<dbReference type="GO" id="GO:0016318">
    <property type="term" value="P:ommatidial rotation"/>
    <property type="evidence" value="ECO:0007669"/>
    <property type="project" value="UniProtKB-ARBA"/>
</dbReference>
<comment type="caution">
    <text evidence="11">Lacks conserved residue(s) required for the propagation of feature annotation.</text>
</comment>
<dbReference type="Gene3D" id="2.10.25.10">
    <property type="entry name" value="Laminin"/>
    <property type="match status" value="5"/>
</dbReference>
<feature type="domain" description="EGF-like" evidence="12">
    <location>
        <begin position="39"/>
        <end position="82"/>
    </location>
</feature>
<dbReference type="CDD" id="cd00054">
    <property type="entry name" value="EGF_CA"/>
    <property type="match status" value="2"/>
</dbReference>
<feature type="domain" description="EGF-like" evidence="12">
    <location>
        <begin position="1"/>
        <end position="38"/>
    </location>
</feature>
<dbReference type="GO" id="GO:0120035">
    <property type="term" value="P:regulation of plasma membrane bounded cell projection organization"/>
    <property type="evidence" value="ECO:0007669"/>
    <property type="project" value="UniProtKB-ARBA"/>
</dbReference>
<evidence type="ECO:0000256" key="11">
    <source>
        <dbReference type="PROSITE-ProRule" id="PRU00076"/>
    </source>
</evidence>
<dbReference type="GO" id="GO:0071944">
    <property type="term" value="C:cell periphery"/>
    <property type="evidence" value="ECO:0007669"/>
    <property type="project" value="UniProtKB-ARBA"/>
</dbReference>
<feature type="disulfide bond" evidence="11">
    <location>
        <begin position="72"/>
        <end position="81"/>
    </location>
</feature>
<dbReference type="EMBL" id="JBEHCU010009761">
    <property type="protein sequence ID" value="KAL1379285.1"/>
    <property type="molecule type" value="Genomic_DNA"/>
</dbReference>
<name>A0ABD1CS72_CULPP</name>
<dbReference type="GO" id="GO:0005911">
    <property type="term" value="C:cell-cell junction"/>
    <property type="evidence" value="ECO:0007669"/>
    <property type="project" value="UniProtKB-ARBA"/>
</dbReference>
<keyword evidence="7" id="KW-1133">Transmembrane helix</keyword>
<evidence type="ECO:0000256" key="3">
    <source>
        <dbReference type="ARBA" id="ARBA00022692"/>
    </source>
</evidence>
<feature type="domain" description="EGF-like" evidence="12">
    <location>
        <begin position="161"/>
        <end position="184"/>
    </location>
</feature>
<keyword evidence="3" id="KW-0812">Transmembrane</keyword>
<proteinExistence type="predicted"/>
<feature type="disulfide bond" evidence="11">
    <location>
        <begin position="149"/>
        <end position="158"/>
    </location>
</feature>
<reference evidence="13 14" key="1">
    <citation type="submission" date="2024-05" db="EMBL/GenBank/DDBJ databases">
        <title>Culex pipiens pipiens assembly and annotation.</title>
        <authorList>
            <person name="Alout H."/>
            <person name="Durand T."/>
        </authorList>
    </citation>
    <scope>NUCLEOTIDE SEQUENCE [LARGE SCALE GENOMIC DNA]</scope>
    <source>
        <strain evidence="13">HA-2024</strain>
        <tissue evidence="13">Whole body</tissue>
    </source>
</reference>
<feature type="non-terminal residue" evidence="13">
    <location>
        <position position="184"/>
    </location>
</feature>
<evidence type="ECO:0000259" key="12">
    <source>
        <dbReference type="PROSITE" id="PS50026"/>
    </source>
</evidence>
<dbReference type="SUPFAM" id="SSF57196">
    <property type="entry name" value="EGF/Laminin"/>
    <property type="match status" value="4"/>
</dbReference>
<evidence type="ECO:0000256" key="9">
    <source>
        <dbReference type="ARBA" id="ARBA00023157"/>
    </source>
</evidence>
<evidence type="ECO:0000256" key="1">
    <source>
        <dbReference type="ARBA" id="ARBA00004167"/>
    </source>
</evidence>
<dbReference type="FunFam" id="2.10.25.10:FF:000247">
    <property type="entry name" value="Delta/notch like EGF repeat containing"/>
    <property type="match status" value="1"/>
</dbReference>
<evidence type="ECO:0000256" key="2">
    <source>
        <dbReference type="ARBA" id="ARBA00022536"/>
    </source>
</evidence>
<feature type="disulfide bond" evidence="11">
    <location>
        <begin position="112"/>
        <end position="121"/>
    </location>
</feature>
<sequence length="184" mass="19137">GFLSCSPSPCKNGGTCVNKPNGGSYCNCTSRYTGEFCESTNPCYNGSGPRCQNGGTCEVTSRDGVPSFVCRCAIGFTASLCEIPVKNACDSSPCNNGGSCKLKTLDDYSCLCAIGYSGKYCDKQNLCASSPCRNGGTCTIAGGHFKCVCPKGFKGATCSEDIEECIKNPCLNGGKCVNTHGSYQ</sequence>
<dbReference type="InterPro" id="IPR051022">
    <property type="entry name" value="Notch_Cell-Fate_Det"/>
</dbReference>
<evidence type="ECO:0000313" key="13">
    <source>
        <dbReference type="EMBL" id="KAL1379285.1"/>
    </source>
</evidence>
<dbReference type="AlphaFoldDB" id="A0ABD1CS72"/>
<dbReference type="GO" id="GO:0016020">
    <property type="term" value="C:membrane"/>
    <property type="evidence" value="ECO:0007669"/>
    <property type="project" value="UniProtKB-SubCell"/>
</dbReference>
<dbReference type="GO" id="GO:0048056">
    <property type="term" value="P:R3/R4 cell differentiation"/>
    <property type="evidence" value="ECO:0007669"/>
    <property type="project" value="UniProtKB-ARBA"/>
</dbReference>
<comment type="subcellular location">
    <subcellularLocation>
        <location evidence="1">Membrane</location>
        <topology evidence="1">Single-pass membrane protein</topology>
    </subcellularLocation>
</comment>
<dbReference type="PANTHER" id="PTHR24049">
    <property type="entry name" value="CRUMBS FAMILY MEMBER"/>
    <property type="match status" value="1"/>
</dbReference>
<dbReference type="GO" id="GO:0120025">
    <property type="term" value="C:plasma membrane bounded cell projection"/>
    <property type="evidence" value="ECO:0007669"/>
    <property type="project" value="UniProtKB-ARBA"/>
</dbReference>
<evidence type="ECO:0000256" key="7">
    <source>
        <dbReference type="ARBA" id="ARBA00022989"/>
    </source>
</evidence>
<dbReference type="SMART" id="SM00179">
    <property type="entry name" value="EGF_CA"/>
    <property type="match status" value="5"/>
</dbReference>
<evidence type="ECO:0000256" key="10">
    <source>
        <dbReference type="ARBA" id="ARBA00023180"/>
    </source>
</evidence>
<dbReference type="GO" id="GO:0050769">
    <property type="term" value="P:positive regulation of neurogenesis"/>
    <property type="evidence" value="ECO:0007669"/>
    <property type="project" value="UniProtKB-ARBA"/>
</dbReference>
<dbReference type="PROSITE" id="PS00022">
    <property type="entry name" value="EGF_1"/>
    <property type="match status" value="3"/>
</dbReference>
<dbReference type="Pfam" id="PF12661">
    <property type="entry name" value="hEGF"/>
    <property type="match status" value="2"/>
</dbReference>
<protein>
    <recommendedName>
        <fullName evidence="12">EGF-like domain-containing protein</fullName>
    </recommendedName>
</protein>
<keyword evidence="2 11" id="KW-0245">EGF-like domain</keyword>
<keyword evidence="6" id="KW-0106">Calcium</keyword>
<dbReference type="GO" id="GO:0007411">
    <property type="term" value="P:axon guidance"/>
    <property type="evidence" value="ECO:0007669"/>
    <property type="project" value="UniProtKB-ARBA"/>
</dbReference>